<dbReference type="KEGG" id="pes:SOPEG_1848"/>
<organism evidence="1 2">
    <name type="scientific">Candidatus Sodalis pierantonii str. SOPE</name>
    <dbReference type="NCBI Taxonomy" id="2342"/>
    <lineage>
        <taxon>Bacteria</taxon>
        <taxon>Pseudomonadati</taxon>
        <taxon>Pseudomonadota</taxon>
        <taxon>Gammaproteobacteria</taxon>
        <taxon>Enterobacterales</taxon>
        <taxon>Bruguierivoracaceae</taxon>
        <taxon>Sodalis</taxon>
    </lineage>
</organism>
<reference evidence="1 2" key="1">
    <citation type="journal article" date="2014" name="Genome Biol. Evol.">
        <title>Genome degeneration and adaptation in a nascent stage of symbiosis.</title>
        <authorList>
            <person name="Oakeson K.F."/>
            <person name="Gil R."/>
            <person name="Clayton A.L."/>
            <person name="Dunn D.M."/>
            <person name="von Niederhausern A.C."/>
            <person name="Hamil C."/>
            <person name="Aoyagi A."/>
            <person name="Duval B."/>
            <person name="Baca A."/>
            <person name="Silva F.J."/>
            <person name="Vallier A."/>
            <person name="Jackson D.G."/>
            <person name="Latorre A."/>
            <person name="Weiss R.B."/>
            <person name="Heddi A."/>
            <person name="Moya A."/>
            <person name="Dale C."/>
        </authorList>
    </citation>
    <scope>NUCLEOTIDE SEQUENCE [LARGE SCALE GENOMIC DNA]</scope>
    <source>
        <strain evidence="2">none</strain>
    </source>
</reference>
<dbReference type="RefSeq" id="WP_025245210.1">
    <property type="nucleotide sequence ID" value="NZ_CP006568.1"/>
</dbReference>
<keyword evidence="2" id="KW-1185">Reference proteome</keyword>
<dbReference type="EMBL" id="CP006568">
    <property type="protein sequence ID" value="AHF73861.1"/>
    <property type="molecule type" value="Genomic_DNA"/>
</dbReference>
<dbReference type="STRING" id="2342.SOPEG_1848"/>
<dbReference type="InterPro" id="IPR010064">
    <property type="entry name" value="HK97-gp10_tail"/>
</dbReference>
<dbReference type="PATRIC" id="fig|2342.5.peg.1957"/>
<proteinExistence type="predicted"/>
<dbReference type="eggNOG" id="ENOG5032UU6">
    <property type="taxonomic scope" value="Bacteria"/>
</dbReference>
<dbReference type="Proteomes" id="UP000019025">
    <property type="component" value="Chromosome"/>
</dbReference>
<name>W0HJ64_9GAMM</name>
<evidence type="ECO:0008006" key="3">
    <source>
        <dbReference type="Google" id="ProtNLM"/>
    </source>
</evidence>
<dbReference type="HOGENOM" id="CLU_127674_1_0_6"/>
<accession>W0HJ64</accession>
<dbReference type="AlphaFoldDB" id="W0HJ64"/>
<dbReference type="Pfam" id="PF04883">
    <property type="entry name" value="HK97-gp10_like"/>
    <property type="match status" value="1"/>
</dbReference>
<evidence type="ECO:0000313" key="1">
    <source>
        <dbReference type="EMBL" id="AHF73861.1"/>
    </source>
</evidence>
<protein>
    <recommendedName>
        <fullName evidence="3">HK97 gp10 family phage protein</fullName>
    </recommendedName>
</protein>
<dbReference type="NCBIfam" id="TIGR01725">
    <property type="entry name" value="phge_HK97_gp10"/>
    <property type="match status" value="1"/>
</dbReference>
<sequence>MMTVKVEGLAALGQQFEALGRDMSTKILRQAGRAALASVQDDMRQHAGFDAESNDPHMRDSITIRSSTRGRAQLTLRVGPGKKHRMKALAQEFGTVKQVAHRFIGPAMKYQTSHVLRLLAAEIRRGIENR</sequence>
<gene>
    <name evidence="1" type="ORF">SOPEG_1848</name>
</gene>
<evidence type="ECO:0000313" key="2">
    <source>
        <dbReference type="Proteomes" id="UP000019025"/>
    </source>
</evidence>